<dbReference type="GO" id="GO:0005524">
    <property type="term" value="F:ATP binding"/>
    <property type="evidence" value="ECO:0007669"/>
    <property type="project" value="UniProtKB-KW"/>
</dbReference>
<keyword evidence="1" id="KW-0813">Transport</keyword>
<dbReference type="InterPro" id="IPR051120">
    <property type="entry name" value="ABC_AA/LPS_Transport"/>
</dbReference>
<gene>
    <name evidence="5" type="ORF">FHS82_000414</name>
</gene>
<dbReference type="Pfam" id="PF00005">
    <property type="entry name" value="ABC_tran"/>
    <property type="match status" value="1"/>
</dbReference>
<evidence type="ECO:0000256" key="2">
    <source>
        <dbReference type="ARBA" id="ARBA00022741"/>
    </source>
</evidence>
<accession>A0ABX0V0H3</accession>
<keyword evidence="6" id="KW-1185">Reference proteome</keyword>
<dbReference type="InterPro" id="IPR027417">
    <property type="entry name" value="P-loop_NTPase"/>
</dbReference>
<dbReference type="PROSITE" id="PS50893">
    <property type="entry name" value="ABC_TRANSPORTER_2"/>
    <property type="match status" value="1"/>
</dbReference>
<reference evidence="5 6" key="1">
    <citation type="submission" date="2020-03" db="EMBL/GenBank/DDBJ databases">
        <title>Genomic Encyclopedia of Type Strains, Phase IV (KMG-IV): sequencing the most valuable type-strain genomes for metagenomic binning, comparative biology and taxonomic classification.</title>
        <authorList>
            <person name="Goeker M."/>
        </authorList>
    </citation>
    <scope>NUCLEOTIDE SEQUENCE [LARGE SCALE GENOMIC DNA]</scope>
    <source>
        <strain evidence="5 6">DSM 103870</strain>
    </source>
</reference>
<proteinExistence type="predicted"/>
<dbReference type="InterPro" id="IPR032823">
    <property type="entry name" value="BCA_ABC_TP_C"/>
</dbReference>
<dbReference type="RefSeq" id="WP_166948201.1">
    <property type="nucleotide sequence ID" value="NZ_JAASQI010000001.1"/>
</dbReference>
<dbReference type="SMART" id="SM00382">
    <property type="entry name" value="AAA"/>
    <property type="match status" value="1"/>
</dbReference>
<dbReference type="Gene3D" id="3.40.50.300">
    <property type="entry name" value="P-loop containing nucleotide triphosphate hydrolases"/>
    <property type="match status" value="1"/>
</dbReference>
<name>A0ABX0V0H3_9HYPH</name>
<sequence length="250" mass="27270">MSKPFLEVRNLVKRFGGLAATNNCSLEVMRGETHALIGPNGAGKTTLISQLQGQIRPDEGHIFLDGQDITETSMERRALSGMARSFQISSVFPKFTAIANAALAVQARKGDSFRFLGAAWLDRAMMDEAREAIELVGLGDRAEVLAQDLSHGERRQLELAMVLAMRPSLLLLDEPMAGMGKQDSARMTRLLADLKKNYTILLVEHDMNAVFALADRVSVLVAGRTIATGSPADIRANDDVKAAYLGHRQH</sequence>
<keyword evidence="2" id="KW-0547">Nucleotide-binding</keyword>
<protein>
    <submittedName>
        <fullName evidence="5">Branched-chain amino acid transport system ATP-binding protein</fullName>
    </submittedName>
</protein>
<evidence type="ECO:0000256" key="3">
    <source>
        <dbReference type="ARBA" id="ARBA00022840"/>
    </source>
</evidence>
<dbReference type="Proteomes" id="UP001429580">
    <property type="component" value="Unassembled WGS sequence"/>
</dbReference>
<keyword evidence="3 5" id="KW-0067">ATP-binding</keyword>
<evidence type="ECO:0000313" key="6">
    <source>
        <dbReference type="Proteomes" id="UP001429580"/>
    </source>
</evidence>
<evidence type="ECO:0000313" key="5">
    <source>
        <dbReference type="EMBL" id="NIJ56601.1"/>
    </source>
</evidence>
<dbReference type="PANTHER" id="PTHR45772">
    <property type="entry name" value="CONSERVED COMPONENT OF ABC TRANSPORTER FOR NATURAL AMINO ACIDS-RELATED"/>
    <property type="match status" value="1"/>
</dbReference>
<organism evidence="5 6">
    <name type="scientific">Pseudochelatococcus lubricantis</name>
    <dbReference type="NCBI Taxonomy" id="1538102"/>
    <lineage>
        <taxon>Bacteria</taxon>
        <taxon>Pseudomonadati</taxon>
        <taxon>Pseudomonadota</taxon>
        <taxon>Alphaproteobacteria</taxon>
        <taxon>Hyphomicrobiales</taxon>
        <taxon>Chelatococcaceae</taxon>
        <taxon>Pseudochelatococcus</taxon>
    </lineage>
</organism>
<dbReference type="SUPFAM" id="SSF52540">
    <property type="entry name" value="P-loop containing nucleoside triphosphate hydrolases"/>
    <property type="match status" value="1"/>
</dbReference>
<comment type="caution">
    <text evidence="5">The sequence shown here is derived from an EMBL/GenBank/DDBJ whole genome shotgun (WGS) entry which is preliminary data.</text>
</comment>
<evidence type="ECO:0000256" key="1">
    <source>
        <dbReference type="ARBA" id="ARBA00022448"/>
    </source>
</evidence>
<dbReference type="Pfam" id="PF12399">
    <property type="entry name" value="BCA_ABC_TP_C"/>
    <property type="match status" value="1"/>
</dbReference>
<dbReference type="CDD" id="cd03219">
    <property type="entry name" value="ABC_Mj1267_LivG_branched"/>
    <property type="match status" value="1"/>
</dbReference>
<dbReference type="InterPro" id="IPR003439">
    <property type="entry name" value="ABC_transporter-like_ATP-bd"/>
</dbReference>
<feature type="domain" description="ABC transporter" evidence="4">
    <location>
        <begin position="6"/>
        <end position="247"/>
    </location>
</feature>
<dbReference type="InterPro" id="IPR003593">
    <property type="entry name" value="AAA+_ATPase"/>
</dbReference>
<dbReference type="PANTHER" id="PTHR45772:SF2">
    <property type="entry name" value="ABC TRANSPORTER ATP-BINDING PROTEIN"/>
    <property type="match status" value="1"/>
</dbReference>
<evidence type="ECO:0000259" key="4">
    <source>
        <dbReference type="PROSITE" id="PS50893"/>
    </source>
</evidence>
<dbReference type="EMBL" id="JAASQI010000001">
    <property type="protein sequence ID" value="NIJ56601.1"/>
    <property type="molecule type" value="Genomic_DNA"/>
</dbReference>